<reference evidence="1" key="1">
    <citation type="journal article" date="2023" name="Mol. Phylogenet. Evol.">
        <title>Genome-scale phylogeny and comparative genomics of the fungal order Sordariales.</title>
        <authorList>
            <person name="Hensen N."/>
            <person name="Bonometti L."/>
            <person name="Westerberg I."/>
            <person name="Brannstrom I.O."/>
            <person name="Guillou S."/>
            <person name="Cros-Aarteil S."/>
            <person name="Calhoun S."/>
            <person name="Haridas S."/>
            <person name="Kuo A."/>
            <person name="Mondo S."/>
            <person name="Pangilinan J."/>
            <person name="Riley R."/>
            <person name="LaButti K."/>
            <person name="Andreopoulos B."/>
            <person name="Lipzen A."/>
            <person name="Chen C."/>
            <person name="Yan M."/>
            <person name="Daum C."/>
            <person name="Ng V."/>
            <person name="Clum A."/>
            <person name="Steindorff A."/>
            <person name="Ohm R.A."/>
            <person name="Martin F."/>
            <person name="Silar P."/>
            <person name="Natvig D.O."/>
            <person name="Lalanne C."/>
            <person name="Gautier V."/>
            <person name="Ament-Velasquez S.L."/>
            <person name="Kruys A."/>
            <person name="Hutchinson M.I."/>
            <person name="Powell A.J."/>
            <person name="Barry K."/>
            <person name="Miller A.N."/>
            <person name="Grigoriev I.V."/>
            <person name="Debuchy R."/>
            <person name="Gladieux P."/>
            <person name="Hiltunen Thoren M."/>
            <person name="Johannesson H."/>
        </authorList>
    </citation>
    <scope>NUCLEOTIDE SEQUENCE</scope>
    <source>
        <strain evidence="1">CBS 757.83</strain>
    </source>
</reference>
<proteinExistence type="predicted"/>
<sequence length="217" mass="23183">MSGINGDFPPLVDEYCSLLQSPAILSGLARAIRLGRAGTQVCKGAFAPGGTRPAPSRLHSALHFPHLARIVSFTSPSWSVEYVLHPPAAACVCLISPALPQPGGIRPGRKNMRGRDNCSFGCEASRWTATITPPSQTLTQKPADAGAVTDLFRAGGHCNGLLGKKTTVVVLMGGILFNPFDRKGDGSWNWYVEVVLWLDTELHTSTYAEQVARDSAL</sequence>
<comment type="caution">
    <text evidence="1">The sequence shown here is derived from an EMBL/GenBank/DDBJ whole genome shotgun (WGS) entry which is preliminary data.</text>
</comment>
<keyword evidence="2" id="KW-1185">Reference proteome</keyword>
<accession>A0AAN6Q599</accession>
<dbReference type="EMBL" id="MU863627">
    <property type="protein sequence ID" value="KAK4103832.1"/>
    <property type="molecule type" value="Genomic_DNA"/>
</dbReference>
<name>A0AAN6Q599_9PEZI</name>
<reference evidence="1" key="2">
    <citation type="submission" date="2023-05" db="EMBL/GenBank/DDBJ databases">
        <authorList>
            <consortium name="Lawrence Berkeley National Laboratory"/>
            <person name="Steindorff A."/>
            <person name="Hensen N."/>
            <person name="Bonometti L."/>
            <person name="Westerberg I."/>
            <person name="Brannstrom I.O."/>
            <person name="Guillou S."/>
            <person name="Cros-Aarteil S."/>
            <person name="Calhoun S."/>
            <person name="Haridas S."/>
            <person name="Kuo A."/>
            <person name="Mondo S."/>
            <person name="Pangilinan J."/>
            <person name="Riley R."/>
            <person name="Labutti K."/>
            <person name="Andreopoulos B."/>
            <person name="Lipzen A."/>
            <person name="Chen C."/>
            <person name="Yanf M."/>
            <person name="Daum C."/>
            <person name="Ng V."/>
            <person name="Clum A."/>
            <person name="Ohm R."/>
            <person name="Martin F."/>
            <person name="Silar P."/>
            <person name="Natvig D."/>
            <person name="Lalanne C."/>
            <person name="Gautier V."/>
            <person name="Ament-Velasquez S.L."/>
            <person name="Kruys A."/>
            <person name="Hutchinson M.I."/>
            <person name="Powell A.J."/>
            <person name="Barry K."/>
            <person name="Miller A.N."/>
            <person name="Grigoriev I.V."/>
            <person name="Debuchy R."/>
            <person name="Gladieux P."/>
            <person name="Thoren M.H."/>
            <person name="Johannesson H."/>
        </authorList>
    </citation>
    <scope>NUCLEOTIDE SEQUENCE</scope>
    <source>
        <strain evidence="1">CBS 757.83</strain>
    </source>
</reference>
<dbReference type="Proteomes" id="UP001305647">
    <property type="component" value="Unassembled WGS sequence"/>
</dbReference>
<evidence type="ECO:0000313" key="2">
    <source>
        <dbReference type="Proteomes" id="UP001305647"/>
    </source>
</evidence>
<gene>
    <name evidence="1" type="ORF">N658DRAFT_231887</name>
</gene>
<dbReference type="AlphaFoldDB" id="A0AAN6Q599"/>
<protein>
    <submittedName>
        <fullName evidence="1">Uncharacterized protein</fullName>
    </submittedName>
</protein>
<evidence type="ECO:0000313" key="1">
    <source>
        <dbReference type="EMBL" id="KAK4103832.1"/>
    </source>
</evidence>
<organism evidence="1 2">
    <name type="scientific">Parathielavia hyrcaniae</name>
    <dbReference type="NCBI Taxonomy" id="113614"/>
    <lineage>
        <taxon>Eukaryota</taxon>
        <taxon>Fungi</taxon>
        <taxon>Dikarya</taxon>
        <taxon>Ascomycota</taxon>
        <taxon>Pezizomycotina</taxon>
        <taxon>Sordariomycetes</taxon>
        <taxon>Sordariomycetidae</taxon>
        <taxon>Sordariales</taxon>
        <taxon>Chaetomiaceae</taxon>
        <taxon>Parathielavia</taxon>
    </lineage>
</organism>